<organism evidence="1">
    <name type="scientific">Hexamita inflata</name>
    <dbReference type="NCBI Taxonomy" id="28002"/>
    <lineage>
        <taxon>Eukaryota</taxon>
        <taxon>Metamonada</taxon>
        <taxon>Diplomonadida</taxon>
        <taxon>Hexamitidae</taxon>
        <taxon>Hexamitinae</taxon>
        <taxon>Hexamita</taxon>
    </lineage>
</organism>
<evidence type="ECO:0000313" key="1">
    <source>
        <dbReference type="EMBL" id="CAI9935559.1"/>
    </source>
</evidence>
<gene>
    <name evidence="1" type="ORF">HINF_LOCUS23204</name>
    <name evidence="2" type="ORF">HINF_LOCUS46944</name>
</gene>
<name>A0AA86U0G4_9EUKA</name>
<dbReference type="Proteomes" id="UP001642409">
    <property type="component" value="Unassembled WGS sequence"/>
</dbReference>
<dbReference type="AlphaFoldDB" id="A0AA86U0G4"/>
<dbReference type="EMBL" id="CATOUU010000616">
    <property type="protein sequence ID" value="CAI9935559.1"/>
    <property type="molecule type" value="Genomic_DNA"/>
</dbReference>
<accession>A0AA86U0G4</accession>
<reference evidence="2 3" key="2">
    <citation type="submission" date="2024-07" db="EMBL/GenBank/DDBJ databases">
        <authorList>
            <person name="Akdeniz Z."/>
        </authorList>
    </citation>
    <scope>NUCLEOTIDE SEQUENCE [LARGE SCALE GENOMIC DNA]</scope>
</reference>
<evidence type="ECO:0000313" key="3">
    <source>
        <dbReference type="Proteomes" id="UP001642409"/>
    </source>
</evidence>
<comment type="caution">
    <text evidence="1">The sequence shown here is derived from an EMBL/GenBank/DDBJ whole genome shotgun (WGS) entry which is preliminary data.</text>
</comment>
<evidence type="ECO:0000313" key="2">
    <source>
        <dbReference type="EMBL" id="CAL6056267.1"/>
    </source>
</evidence>
<protein>
    <submittedName>
        <fullName evidence="2">Hypothetical_protein</fullName>
    </submittedName>
</protein>
<sequence>MGSCMYVIPEQDQKQLPTVTLSNLALNKFKTSFYESFCVSTFQINGQINGQTNLQQSSLQNQQIQILQSNIDNYVDDISHADVLYETTDRIDYNLSEEVIKQ</sequence>
<reference evidence="1" key="1">
    <citation type="submission" date="2023-06" db="EMBL/GenBank/DDBJ databases">
        <authorList>
            <person name="Kurt Z."/>
        </authorList>
    </citation>
    <scope>NUCLEOTIDE SEQUENCE</scope>
</reference>
<keyword evidence="3" id="KW-1185">Reference proteome</keyword>
<proteinExistence type="predicted"/>
<dbReference type="EMBL" id="CAXDID020000209">
    <property type="protein sequence ID" value="CAL6056267.1"/>
    <property type="molecule type" value="Genomic_DNA"/>
</dbReference>